<comment type="caution">
    <text evidence="1">The sequence shown here is derived from an EMBL/GenBank/DDBJ whole genome shotgun (WGS) entry which is preliminary data.</text>
</comment>
<accession>A0A9N9HQP1</accession>
<dbReference type="InterPro" id="IPR043129">
    <property type="entry name" value="ATPase_NBD"/>
</dbReference>
<dbReference type="SUPFAM" id="SSF53067">
    <property type="entry name" value="Actin-like ATPase domain"/>
    <property type="match status" value="2"/>
</dbReference>
<dbReference type="EMBL" id="CAJVQA010010783">
    <property type="protein sequence ID" value="CAG8700823.1"/>
    <property type="molecule type" value="Genomic_DNA"/>
</dbReference>
<dbReference type="OrthoDB" id="2963168at2759"/>
<dbReference type="CDD" id="cd10229">
    <property type="entry name" value="ASKHA_NBD_HSP70_HSPA12"/>
    <property type="match status" value="1"/>
</dbReference>
<dbReference type="PANTHER" id="PTHR14187:SF5">
    <property type="entry name" value="HEAT SHOCK 70 KDA PROTEIN 12A"/>
    <property type="match status" value="1"/>
</dbReference>
<sequence>MDIRMEDIRVIVAIDFGTTNSGFAFVHKENQNDPNAIDINKIWPGDESGLNAKTPTVLQYDSKYKNVTAWGARALDQDKPWLPPQLNYKQAIKDYLTEMRKLIEKRLTTWNNMVKFPDQVRIVLTIPAEWPPHTTGVMRECAYKAGLLSKLSSNNLEFTTEPEAAALHCLNVVKTHNLKSGDSFCVVDCGGGTVDITIRKLLEKDVLGEITERIGYPCGSTFVDKEFLKFIGGKVGLHAFSELKTNHYNQIQYLLQEFFFRRIKRKFNGKQSEWKTIKLNLLKYCSKLQDYVTGDRKTEMENAGWTVKIDFPSVKEMFDPVVNKILEMISDQLKASKEKCSAIFLVGGFSESSYLVEKVKENFRFQVDSIGVPTSAISAVVQGGLYYGLNVNTVKTRVLKWTFGIEVAREWVSGKDKKTRRSSDGLIYTFECLAKRGSKVDVNEPFTKIFYPVRANQEVLAFKIYCTKSADGKFCDDQGMKYVKTLKINIKDVHNGRNRPIEFSLTFGQLECKAAAKNNRTGHLYKEISFVMEE</sequence>
<dbReference type="Gene3D" id="3.30.420.40">
    <property type="match status" value="3"/>
</dbReference>
<evidence type="ECO:0000313" key="2">
    <source>
        <dbReference type="Proteomes" id="UP000789759"/>
    </source>
</evidence>
<proteinExistence type="predicted"/>
<dbReference type="AlphaFoldDB" id="A0A9N9HQP1"/>
<dbReference type="PANTHER" id="PTHR14187">
    <property type="entry name" value="ALPHA KINASE/ELONGATION FACTOR 2 KINASE"/>
    <property type="match status" value="1"/>
</dbReference>
<dbReference type="Gene3D" id="3.90.640.10">
    <property type="entry name" value="Actin, Chain A, domain 4"/>
    <property type="match status" value="1"/>
</dbReference>
<organism evidence="1 2">
    <name type="scientific">Cetraspora pellucida</name>
    <dbReference type="NCBI Taxonomy" id="1433469"/>
    <lineage>
        <taxon>Eukaryota</taxon>
        <taxon>Fungi</taxon>
        <taxon>Fungi incertae sedis</taxon>
        <taxon>Mucoromycota</taxon>
        <taxon>Glomeromycotina</taxon>
        <taxon>Glomeromycetes</taxon>
        <taxon>Diversisporales</taxon>
        <taxon>Gigasporaceae</taxon>
        <taxon>Cetraspora</taxon>
    </lineage>
</organism>
<dbReference type="Proteomes" id="UP000789759">
    <property type="component" value="Unassembled WGS sequence"/>
</dbReference>
<keyword evidence="2" id="KW-1185">Reference proteome</keyword>
<reference evidence="1" key="1">
    <citation type="submission" date="2021-06" db="EMBL/GenBank/DDBJ databases">
        <authorList>
            <person name="Kallberg Y."/>
            <person name="Tangrot J."/>
            <person name="Rosling A."/>
        </authorList>
    </citation>
    <scope>NUCLEOTIDE SEQUENCE</scope>
    <source>
        <strain evidence="1">FL966</strain>
    </source>
</reference>
<evidence type="ECO:0000313" key="1">
    <source>
        <dbReference type="EMBL" id="CAG8700823.1"/>
    </source>
</evidence>
<gene>
    <name evidence="1" type="ORF">CPELLU_LOCUS11818</name>
</gene>
<protein>
    <submittedName>
        <fullName evidence="1">733_t:CDS:1</fullName>
    </submittedName>
</protein>
<name>A0A9N9HQP1_9GLOM</name>